<reference evidence="1 2" key="1">
    <citation type="submission" date="2020-10" db="EMBL/GenBank/DDBJ databases">
        <title>Sequencing the genomes of 1000 actinobacteria strains.</title>
        <authorList>
            <person name="Klenk H.-P."/>
        </authorList>
    </citation>
    <scope>NUCLEOTIDE SEQUENCE [LARGE SCALE GENOMIC DNA]</scope>
    <source>
        <strain evidence="1 2">DSM 43748</strain>
    </source>
</reference>
<dbReference type="Proteomes" id="UP000661607">
    <property type="component" value="Unassembled WGS sequence"/>
</dbReference>
<protein>
    <submittedName>
        <fullName evidence="1">Uncharacterized protein</fullName>
    </submittedName>
</protein>
<organism evidence="1 2">
    <name type="scientific">Nonomuraea africana</name>
    <dbReference type="NCBI Taxonomy" id="46171"/>
    <lineage>
        <taxon>Bacteria</taxon>
        <taxon>Bacillati</taxon>
        <taxon>Actinomycetota</taxon>
        <taxon>Actinomycetes</taxon>
        <taxon>Streptosporangiales</taxon>
        <taxon>Streptosporangiaceae</taxon>
        <taxon>Nonomuraea</taxon>
    </lineage>
</organism>
<keyword evidence="2" id="KW-1185">Reference proteome</keyword>
<dbReference type="EMBL" id="JADBEF010000001">
    <property type="protein sequence ID" value="MBE1558245.1"/>
    <property type="molecule type" value="Genomic_DNA"/>
</dbReference>
<evidence type="ECO:0000313" key="1">
    <source>
        <dbReference type="EMBL" id="MBE1558245.1"/>
    </source>
</evidence>
<gene>
    <name evidence="1" type="ORF">H4W81_001024</name>
</gene>
<sequence length="96" mass="10098">MSAREAAEFETFRPRLFSLAYRLLGSAKGAAEVGVAIGEVNGQPALYGAAQGRLLGVMVLEVTDGLVSAVRSVANPDKLVHMAARLRTQAPSTVSR</sequence>
<name>A0ABR9K8B0_9ACTN</name>
<accession>A0ABR9K8B0</accession>
<proteinExistence type="predicted"/>
<comment type="caution">
    <text evidence="1">The sequence shown here is derived from an EMBL/GenBank/DDBJ whole genome shotgun (WGS) entry which is preliminary data.</text>
</comment>
<dbReference type="RefSeq" id="WP_192773697.1">
    <property type="nucleotide sequence ID" value="NZ_BAAASY010000036.1"/>
</dbReference>
<evidence type="ECO:0000313" key="2">
    <source>
        <dbReference type="Proteomes" id="UP000661607"/>
    </source>
</evidence>